<dbReference type="PANTHER" id="PTHR47807">
    <property type="entry name" value="PROTEIN TBF1"/>
    <property type="match status" value="1"/>
</dbReference>
<keyword evidence="2" id="KW-0539">Nucleus</keyword>
<dbReference type="GO" id="GO:0043035">
    <property type="term" value="F:chromatin insulator sequence binding"/>
    <property type="evidence" value="ECO:0007669"/>
    <property type="project" value="EnsemblFungi"/>
</dbReference>
<dbReference type="EMBL" id="HE806317">
    <property type="protein sequence ID" value="CCH59246.1"/>
    <property type="molecule type" value="Genomic_DNA"/>
</dbReference>
<dbReference type="GO" id="GO:0000978">
    <property type="term" value="F:RNA polymerase II cis-regulatory region sequence-specific DNA binding"/>
    <property type="evidence" value="ECO:0007669"/>
    <property type="project" value="EnsemblFungi"/>
</dbReference>
<sequence>MNQIKKLDDKPISKKFDSILPYLPKKARLNVKTICLLDLLSTQILRFLLLNYHDISNIAILLDPKYSYLDSSEDGTPKIIEPDTKLFHHLIQIFKDSLLLYKSDISIPLTVSDIVPGIWLDIQFPPYLLKGHSTFIITTIRKVNIVSYLLTLLNFFPFGFEYLQKNFLKIFCPSTLEIDEDTLYDNILCASDHSGKLLKTQAVLFLDLKTHAYISIITQEIAQKNSSITKDPISLVNLIPDDIKFKYLDIIFPENMANVLFTKQSTLTTSQFNDITSAEQDFIDRSSRRKENLLQVTDLNQLLMEYNWEQYMKGLLEYCNKHLGLLVWGRKGRLKSPLFHDTLDNKGSIQEREDTSKLNFPKISSKKSNIELSKNLKNEGNSKIIKKRPIKDQISELSIPETLLSDPELDNGKGFPDHSLKIASNKELIIKSITPDPIVVKEIQNMQNAMLNKPSKKPTSKRIWLKEEEAALVSGLKAVGPSWSKILDLYGPGGRYNEALKNRTQVQLKDKARNWKLYYLKNKIELPEYLLKVTGNISKANKIKKKKGI</sequence>
<gene>
    <name evidence="6" type="primary">TBLA0B04080</name>
    <name evidence="6" type="ORF">TBLA_0B04080</name>
</gene>
<dbReference type="STRING" id="1071380.I2GYP4"/>
<reference evidence="6 7" key="1">
    <citation type="journal article" date="2011" name="Proc. Natl. Acad. Sci. U.S.A.">
        <title>Evolutionary erosion of yeast sex chromosomes by mating-type switching accidents.</title>
        <authorList>
            <person name="Gordon J.L."/>
            <person name="Armisen D."/>
            <person name="Proux-Wera E."/>
            <person name="Oheigeartaigh S.S."/>
            <person name="Byrne K.P."/>
            <person name="Wolfe K.H."/>
        </authorList>
    </citation>
    <scope>NUCLEOTIDE SEQUENCE [LARGE SCALE GENOMIC DNA]</scope>
    <source>
        <strain evidence="7">ATCC 34711 / CBS 6284 / DSM 70876 / NBRC 10599 / NRRL Y-10934 / UCD 77-7</strain>
    </source>
</reference>
<dbReference type="GO" id="GO:0006338">
    <property type="term" value="P:chromatin remodeling"/>
    <property type="evidence" value="ECO:0007669"/>
    <property type="project" value="EnsemblFungi"/>
</dbReference>
<evidence type="ECO:0000256" key="2">
    <source>
        <dbReference type="ARBA" id="ARBA00023242"/>
    </source>
</evidence>
<dbReference type="InterPro" id="IPR052833">
    <property type="entry name" value="Telomeric_DNA-bd_trans-reg"/>
</dbReference>
<dbReference type="GO" id="GO:0000981">
    <property type="term" value="F:DNA-binding transcription factor activity, RNA polymerase II-specific"/>
    <property type="evidence" value="ECO:0007669"/>
    <property type="project" value="EnsemblFungi"/>
</dbReference>
<dbReference type="HOGENOM" id="CLU_008791_4_0_1"/>
<organism evidence="6 7">
    <name type="scientific">Henningerozyma blattae (strain ATCC 34711 / CBS 6284 / DSM 70876 / NBRC 10599 / NRRL Y-10934 / UCD 77-7)</name>
    <name type="common">Yeast</name>
    <name type="synonym">Tetrapisispora blattae</name>
    <dbReference type="NCBI Taxonomy" id="1071380"/>
    <lineage>
        <taxon>Eukaryota</taxon>
        <taxon>Fungi</taxon>
        <taxon>Dikarya</taxon>
        <taxon>Ascomycota</taxon>
        <taxon>Saccharomycotina</taxon>
        <taxon>Saccharomycetes</taxon>
        <taxon>Saccharomycetales</taxon>
        <taxon>Saccharomycetaceae</taxon>
        <taxon>Henningerozyma</taxon>
    </lineage>
</organism>
<dbReference type="AlphaFoldDB" id="I2GYP4"/>
<dbReference type="InParanoid" id="I2GYP4"/>
<dbReference type="GO" id="GO:0032211">
    <property type="term" value="P:negative regulation of telomere maintenance via telomerase"/>
    <property type="evidence" value="ECO:0007669"/>
    <property type="project" value="EnsemblFungi"/>
</dbReference>
<dbReference type="PROSITE" id="PS51294">
    <property type="entry name" value="HTH_MYB"/>
    <property type="match status" value="1"/>
</dbReference>
<proteinExistence type="predicted"/>
<dbReference type="SUPFAM" id="SSF46689">
    <property type="entry name" value="Homeodomain-like"/>
    <property type="match status" value="1"/>
</dbReference>
<dbReference type="FunFam" id="1.10.10.60:FF:000137">
    <property type="entry name" value="MYB DNA binding protein"/>
    <property type="match status" value="1"/>
</dbReference>
<evidence type="ECO:0000256" key="3">
    <source>
        <dbReference type="ARBA" id="ARBA00023306"/>
    </source>
</evidence>
<dbReference type="GO" id="GO:0001015">
    <property type="term" value="P:snoRNA transcription by RNA polymerase II"/>
    <property type="evidence" value="ECO:0007669"/>
    <property type="project" value="EnsemblFungi"/>
</dbReference>
<dbReference type="PROSITE" id="PS50090">
    <property type="entry name" value="MYB_LIKE"/>
    <property type="match status" value="1"/>
</dbReference>
<dbReference type="FunCoup" id="I2GYP4">
    <property type="interactions" value="611"/>
</dbReference>
<dbReference type="GO" id="GO:0003691">
    <property type="term" value="F:double-stranded telomeric DNA binding"/>
    <property type="evidence" value="ECO:0007669"/>
    <property type="project" value="TreeGrafter"/>
</dbReference>
<feature type="domain" description="Myb-like" evidence="4">
    <location>
        <begin position="456"/>
        <end position="508"/>
    </location>
</feature>
<dbReference type="InterPro" id="IPR001005">
    <property type="entry name" value="SANT/Myb"/>
</dbReference>
<dbReference type="OMA" id="RNWKLKY"/>
<dbReference type="InterPro" id="IPR013867">
    <property type="entry name" value="Telomere_rpt-bd_fac_dimer_dom"/>
</dbReference>
<dbReference type="GO" id="GO:0010833">
    <property type="term" value="P:telomere maintenance via telomere lengthening"/>
    <property type="evidence" value="ECO:0007669"/>
    <property type="project" value="EnsemblFungi"/>
</dbReference>
<evidence type="ECO:0000313" key="7">
    <source>
        <dbReference type="Proteomes" id="UP000002866"/>
    </source>
</evidence>
<accession>I2GYP4</accession>
<keyword evidence="7" id="KW-1185">Reference proteome</keyword>
<dbReference type="GO" id="GO:0042803">
    <property type="term" value="F:protein homodimerization activity"/>
    <property type="evidence" value="ECO:0007669"/>
    <property type="project" value="InterPro"/>
</dbReference>
<dbReference type="OrthoDB" id="3366990at2759"/>
<dbReference type="RefSeq" id="XP_004178765.1">
    <property type="nucleotide sequence ID" value="XM_004178717.1"/>
</dbReference>
<evidence type="ECO:0000313" key="6">
    <source>
        <dbReference type="EMBL" id="CCH59246.1"/>
    </source>
</evidence>
<dbReference type="SMART" id="SM00717">
    <property type="entry name" value="SANT"/>
    <property type="match status" value="1"/>
</dbReference>
<dbReference type="eggNOG" id="ENOG502QRT9">
    <property type="taxonomic scope" value="Eukaryota"/>
</dbReference>
<dbReference type="PANTHER" id="PTHR47807:SF1">
    <property type="entry name" value="PROTEIN TBF1"/>
    <property type="match status" value="1"/>
</dbReference>
<evidence type="ECO:0000259" key="4">
    <source>
        <dbReference type="PROSITE" id="PS50090"/>
    </source>
</evidence>
<dbReference type="GeneID" id="14494061"/>
<dbReference type="InterPro" id="IPR017930">
    <property type="entry name" value="Myb_dom"/>
</dbReference>
<evidence type="ECO:0000259" key="5">
    <source>
        <dbReference type="PROSITE" id="PS51294"/>
    </source>
</evidence>
<dbReference type="KEGG" id="tbl:TBLA_0B04080"/>
<dbReference type="Proteomes" id="UP000002866">
    <property type="component" value="Chromosome 2"/>
</dbReference>
<keyword evidence="3" id="KW-0131">Cell cycle</keyword>
<dbReference type="InterPro" id="IPR009057">
    <property type="entry name" value="Homeodomain-like_sf"/>
</dbReference>
<protein>
    <submittedName>
        <fullName evidence="6">Uncharacterized protein</fullName>
    </submittedName>
</protein>
<dbReference type="CDD" id="cd11660">
    <property type="entry name" value="SANT_TRF"/>
    <property type="match status" value="1"/>
</dbReference>
<dbReference type="GO" id="GO:0000781">
    <property type="term" value="C:chromosome, telomeric region"/>
    <property type="evidence" value="ECO:0007669"/>
    <property type="project" value="EnsemblFungi"/>
</dbReference>
<feature type="domain" description="HTH myb-type" evidence="5">
    <location>
        <begin position="456"/>
        <end position="512"/>
    </location>
</feature>
<keyword evidence="1" id="KW-0238">DNA-binding</keyword>
<dbReference type="Gene3D" id="1.10.10.60">
    <property type="entry name" value="Homeodomain-like"/>
    <property type="match status" value="1"/>
</dbReference>
<name>I2GYP4_HENB6</name>
<evidence type="ECO:0000256" key="1">
    <source>
        <dbReference type="ARBA" id="ARBA00023125"/>
    </source>
</evidence>
<dbReference type="Pfam" id="PF08558">
    <property type="entry name" value="TRF"/>
    <property type="match status" value="1"/>
</dbReference>